<keyword evidence="3" id="KW-1185">Reference proteome</keyword>
<name>A0ABY6P1Y6_9NOCA</name>
<dbReference type="Proteomes" id="UP001164965">
    <property type="component" value="Chromosome"/>
</dbReference>
<protein>
    <submittedName>
        <fullName evidence="2">DUF559 domain-containing protein</fullName>
    </submittedName>
</protein>
<dbReference type="SUPFAM" id="SSF52980">
    <property type="entry name" value="Restriction endonuclease-like"/>
    <property type="match status" value="1"/>
</dbReference>
<organism evidence="2 3">
    <name type="scientific">Rhodococcus antarcticus</name>
    <dbReference type="NCBI Taxonomy" id="2987751"/>
    <lineage>
        <taxon>Bacteria</taxon>
        <taxon>Bacillati</taxon>
        <taxon>Actinomycetota</taxon>
        <taxon>Actinomycetes</taxon>
        <taxon>Mycobacteriales</taxon>
        <taxon>Nocardiaceae</taxon>
        <taxon>Rhodococcus</taxon>
    </lineage>
</organism>
<proteinExistence type="predicted"/>
<dbReference type="InterPro" id="IPR049468">
    <property type="entry name" value="Restrct_endonuc-II-like_dom"/>
</dbReference>
<gene>
    <name evidence="2" type="ORF">RHODO2019_01640</name>
</gene>
<dbReference type="Gene3D" id="3.40.960.10">
    <property type="entry name" value="VSR Endonuclease"/>
    <property type="match status" value="1"/>
</dbReference>
<sequence length="302" mass="32809">MHPDLRSHLHAHRVVGTSAAGRWCTPDELRGAVQRGELRRVWRGVLALPEQAGDLRTRLDGLELLSGGSVVACLGSAAELLGFAVQTDPAVHVLATPGHHLGSRAGLKIHQRTGAPIGRLDGQRLTMPAWTALEVARTVSRPRALATLDAALHAGRCTPEGLELALGQQHARRGTAVLGELVSLADGRSESPMESETRLVLHDGDLPAPVPQHPVLDEWGRELYRLDLAWPTARVAVEYDGFDHHSSPADLRRDRSRAAWLLDHGWTVLRVTATDVRREPALLVSRVHRLLARATTTPPGAR</sequence>
<dbReference type="InterPro" id="IPR011335">
    <property type="entry name" value="Restrct_endonuc-II-like"/>
</dbReference>
<dbReference type="EMBL" id="CP110615">
    <property type="protein sequence ID" value="UZJ25228.1"/>
    <property type="molecule type" value="Genomic_DNA"/>
</dbReference>
<dbReference type="Pfam" id="PF18741">
    <property type="entry name" value="MTES_1575"/>
    <property type="match status" value="1"/>
</dbReference>
<reference evidence="2" key="1">
    <citation type="submission" date="2022-10" db="EMBL/GenBank/DDBJ databases">
        <title>Rhodococcus sp.75.</title>
        <authorList>
            <person name="Sun M."/>
        </authorList>
    </citation>
    <scope>NUCLEOTIDE SEQUENCE</scope>
    <source>
        <strain evidence="2">75</strain>
    </source>
</reference>
<dbReference type="RefSeq" id="WP_265383334.1">
    <property type="nucleotide sequence ID" value="NZ_CP110615.1"/>
</dbReference>
<evidence type="ECO:0000259" key="1">
    <source>
        <dbReference type="Pfam" id="PF18741"/>
    </source>
</evidence>
<evidence type="ECO:0000313" key="3">
    <source>
        <dbReference type="Proteomes" id="UP001164965"/>
    </source>
</evidence>
<feature type="domain" description="Restriction endonuclease type II-like" evidence="1">
    <location>
        <begin position="217"/>
        <end position="289"/>
    </location>
</feature>
<evidence type="ECO:0000313" key="2">
    <source>
        <dbReference type="EMBL" id="UZJ25228.1"/>
    </source>
</evidence>
<accession>A0ABY6P1Y6</accession>